<dbReference type="KEGG" id="mgr:MGG_16107"/>
<dbReference type="InParanoid" id="G4MQZ7"/>
<dbReference type="VEuPathDB" id="FungiDB:MGG_16107"/>
<dbReference type="EMBL" id="CM001231">
    <property type="protein sequence ID" value="EHA56532.1"/>
    <property type="molecule type" value="Genomic_DNA"/>
</dbReference>
<dbReference type="GeneID" id="12984370"/>
<dbReference type="Proteomes" id="UP000009058">
    <property type="component" value="Chromosome 1"/>
</dbReference>
<dbReference type="HOGENOM" id="CLU_1669727_0_0_1"/>
<evidence type="ECO:0000313" key="1">
    <source>
        <dbReference type="EMBL" id="EHA56532.1"/>
    </source>
</evidence>
<proteinExistence type="predicted"/>
<dbReference type="RefSeq" id="XP_003709144.1">
    <property type="nucleotide sequence ID" value="XM_003709096.1"/>
</dbReference>
<accession>G4MQZ7</accession>
<dbReference type="AlphaFoldDB" id="G4MQZ7"/>
<gene>
    <name evidence="1" type="ORF">MGG_16107</name>
</gene>
<reference evidence="1 2" key="1">
    <citation type="journal article" date="2005" name="Nature">
        <title>The genome sequence of the rice blast fungus Magnaporthe grisea.</title>
        <authorList>
            <person name="Dean R.A."/>
            <person name="Talbot N.J."/>
            <person name="Ebbole D.J."/>
            <person name="Farman M.L."/>
            <person name="Mitchell T.K."/>
            <person name="Orbach M.J."/>
            <person name="Thon M."/>
            <person name="Kulkarni R."/>
            <person name="Xu J.R."/>
            <person name="Pan H."/>
            <person name="Read N.D."/>
            <person name="Lee Y.H."/>
            <person name="Carbone I."/>
            <person name="Brown D."/>
            <person name="Oh Y.Y."/>
            <person name="Donofrio N."/>
            <person name="Jeong J.S."/>
            <person name="Soanes D.M."/>
            <person name="Djonovic S."/>
            <person name="Kolomiets E."/>
            <person name="Rehmeyer C."/>
            <person name="Li W."/>
            <person name="Harding M."/>
            <person name="Kim S."/>
            <person name="Lebrun M.H."/>
            <person name="Bohnert H."/>
            <person name="Coughlan S."/>
            <person name="Butler J."/>
            <person name="Calvo S."/>
            <person name="Ma L.J."/>
            <person name="Nicol R."/>
            <person name="Purcell S."/>
            <person name="Nusbaum C."/>
            <person name="Galagan J.E."/>
            <person name="Birren B.W."/>
        </authorList>
    </citation>
    <scope>NUCLEOTIDE SEQUENCE [LARGE SCALE GENOMIC DNA]</scope>
    <source>
        <strain evidence="2">70-15 / ATCC MYA-4617 / FGSC 8958</strain>
    </source>
</reference>
<reference key="2">
    <citation type="submission" date="2011-05" db="EMBL/GenBank/DDBJ databases">
        <title>The Genome Sequence of Magnaporthe oryzae 70-15.</title>
        <authorList>
            <consortium name="The Broad Institute Genome Sequencing Platform"/>
            <person name="Ma L.-J."/>
            <person name="Dead R."/>
            <person name="Young S.K."/>
            <person name="Zeng Q."/>
            <person name="Gargeya S."/>
            <person name="Fitzgerald M."/>
            <person name="Haas B."/>
            <person name="Abouelleil A."/>
            <person name="Alvarado L."/>
            <person name="Arachchi H.M."/>
            <person name="Berlin A."/>
            <person name="Brown A."/>
            <person name="Chapman S.B."/>
            <person name="Chen Z."/>
            <person name="Dunbar C."/>
            <person name="Freedman E."/>
            <person name="Gearin G."/>
            <person name="Gellesch M."/>
            <person name="Goldberg J."/>
            <person name="Griggs A."/>
            <person name="Gujja S."/>
            <person name="Heiman D."/>
            <person name="Howarth C."/>
            <person name="Larson L."/>
            <person name="Lui A."/>
            <person name="MacDonald P.J.P."/>
            <person name="Mehta T."/>
            <person name="Montmayeur A."/>
            <person name="Murphy C."/>
            <person name="Neiman D."/>
            <person name="Pearson M."/>
            <person name="Priest M."/>
            <person name="Roberts A."/>
            <person name="Saif S."/>
            <person name="Shea T."/>
            <person name="Shenoy N."/>
            <person name="Sisk P."/>
            <person name="Stolte C."/>
            <person name="Sykes S."/>
            <person name="Yandava C."/>
            <person name="Wortman J."/>
            <person name="Nusbaum C."/>
            <person name="Birren B."/>
        </authorList>
    </citation>
    <scope>NUCLEOTIDE SEQUENCE</scope>
    <source>
        <strain>70-15</strain>
    </source>
</reference>
<name>G4MQZ7_PYRO7</name>
<evidence type="ECO:0000313" key="2">
    <source>
        <dbReference type="Proteomes" id="UP000009058"/>
    </source>
</evidence>
<keyword evidence="2" id="KW-1185">Reference proteome</keyword>
<protein>
    <submittedName>
        <fullName evidence="1">Uncharacterized protein</fullName>
    </submittedName>
</protein>
<sequence>MSAVVWIVVQPRRRHPSVEAVHDGGRTPGIFPGDARAGEVALVPAERAVGNTAWEVRWPWAAPTAVEYLEQRSLTAGAPVGFYENQEGRQGQNSSRCLAGTINPSWLPSSHRDRISRWAAYDRYASILAEELAVRRVGRYASGDYVKAEVKTLTQKRY</sequence>
<organism evidence="1 2">
    <name type="scientific">Pyricularia oryzae (strain 70-15 / ATCC MYA-4617 / FGSC 8958)</name>
    <name type="common">Rice blast fungus</name>
    <name type="synonym">Magnaporthe oryzae</name>
    <dbReference type="NCBI Taxonomy" id="242507"/>
    <lineage>
        <taxon>Eukaryota</taxon>
        <taxon>Fungi</taxon>
        <taxon>Dikarya</taxon>
        <taxon>Ascomycota</taxon>
        <taxon>Pezizomycotina</taxon>
        <taxon>Sordariomycetes</taxon>
        <taxon>Sordariomycetidae</taxon>
        <taxon>Magnaporthales</taxon>
        <taxon>Pyriculariaceae</taxon>
        <taxon>Pyricularia</taxon>
    </lineage>
</organism>